<evidence type="ECO:0000313" key="10">
    <source>
        <dbReference type="EMBL" id="MDX6040638.1"/>
    </source>
</evidence>
<evidence type="ECO:0000256" key="6">
    <source>
        <dbReference type="ARBA" id="ARBA00025643"/>
    </source>
</evidence>
<dbReference type="RefSeq" id="WP_319628605.1">
    <property type="nucleotide sequence ID" value="NZ_JAWXRB010000030.1"/>
</dbReference>
<dbReference type="PANTHER" id="PTHR36307:SF1">
    <property type="entry name" value="FLAGELLA BASAL BODY P-RING FORMATION PROTEIN FLGA"/>
    <property type="match status" value="1"/>
</dbReference>
<dbReference type="AlphaFoldDB" id="A0AAJ2VXR8"/>
<dbReference type="InterPro" id="IPR017585">
    <property type="entry name" value="SAF_FlgA"/>
</dbReference>
<dbReference type="Pfam" id="PF13144">
    <property type="entry name" value="ChapFlgA"/>
    <property type="match status" value="1"/>
</dbReference>
<evidence type="ECO:0000256" key="1">
    <source>
        <dbReference type="ARBA" id="ARBA00004418"/>
    </source>
</evidence>
<gene>
    <name evidence="9" type="primary">flgA</name>
    <name evidence="10" type="ORF">SIK69_10625</name>
    <name evidence="9" type="ORF">SIL20_11225</name>
</gene>
<dbReference type="Gene3D" id="3.90.1210.10">
    <property type="entry name" value="Antifreeze-like/N-acetylneuraminic acid synthase C-terminal domain"/>
    <property type="match status" value="1"/>
</dbReference>
<keyword evidence="5" id="KW-0574">Periplasm</keyword>
<evidence type="ECO:0000313" key="11">
    <source>
        <dbReference type="Proteomes" id="UP001275664"/>
    </source>
</evidence>
<reference evidence="9 11" key="1">
    <citation type="submission" date="2023-11" db="EMBL/GenBank/DDBJ databases">
        <title>Scandinavium wanjuensis sp. nov., isolated from lettuce South Korea.</title>
        <authorList>
            <person name="Park J."/>
            <person name="Park S."/>
            <person name="Oh K.K."/>
            <person name="Cho G.S."/>
            <person name="Franz C.M.A.P."/>
        </authorList>
    </citation>
    <scope>NUCLEOTIDE SEQUENCE</scope>
    <source>
        <strain evidence="9">V105_12</strain>
        <strain evidence="10 11">V105_6</strain>
    </source>
</reference>
<accession>A0AAJ2VXR8</accession>
<evidence type="ECO:0000313" key="12">
    <source>
        <dbReference type="Proteomes" id="UP001282336"/>
    </source>
</evidence>
<feature type="signal peptide" evidence="7">
    <location>
        <begin position="1"/>
        <end position="36"/>
    </location>
</feature>
<dbReference type="InterPro" id="IPR013974">
    <property type="entry name" value="SAF"/>
</dbReference>
<keyword evidence="4 7" id="KW-0732">Signal</keyword>
<dbReference type="InterPro" id="IPR041231">
    <property type="entry name" value="FlgA_N"/>
</dbReference>
<feature type="domain" description="SAF" evidence="8">
    <location>
        <begin position="132"/>
        <end position="194"/>
    </location>
</feature>
<dbReference type="GO" id="GO:0042597">
    <property type="term" value="C:periplasmic space"/>
    <property type="evidence" value="ECO:0007669"/>
    <property type="project" value="UniProtKB-SubCell"/>
</dbReference>
<name>A0AAJ2VXR8_9ENTR</name>
<keyword evidence="11" id="KW-1185">Reference proteome</keyword>
<keyword evidence="9" id="KW-0282">Flagellum</keyword>
<dbReference type="EMBL" id="JAWXRC010000025">
    <property type="protein sequence ID" value="MDX6032078.1"/>
    <property type="molecule type" value="Genomic_DNA"/>
</dbReference>
<comment type="function">
    <text evidence="6">Involved in the assembly process of the P-ring formation. It may associate with FlgF on the rod constituting a structure essential for the P-ring assembly or may act as a modulator protein for the P-ring assembly.</text>
</comment>
<dbReference type="SMART" id="SM00858">
    <property type="entry name" value="SAF"/>
    <property type="match status" value="1"/>
</dbReference>
<dbReference type="Pfam" id="PF17656">
    <property type="entry name" value="ChapFlgA_N"/>
    <property type="match status" value="1"/>
</dbReference>
<evidence type="ECO:0000313" key="9">
    <source>
        <dbReference type="EMBL" id="MDX6032078.1"/>
    </source>
</evidence>
<proteinExistence type="inferred from homology"/>
<dbReference type="NCBIfam" id="TIGR03170">
    <property type="entry name" value="flgA_cterm"/>
    <property type="match status" value="1"/>
</dbReference>
<dbReference type="Gene3D" id="2.30.30.760">
    <property type="match status" value="1"/>
</dbReference>
<feature type="chain" id="PRO_5042584234" description="Flagella basal body P-ring formation protein FlgA" evidence="7">
    <location>
        <begin position="37"/>
        <end position="261"/>
    </location>
</feature>
<evidence type="ECO:0000256" key="5">
    <source>
        <dbReference type="ARBA" id="ARBA00022764"/>
    </source>
</evidence>
<dbReference type="GO" id="GO:0044780">
    <property type="term" value="P:bacterial-type flagellum assembly"/>
    <property type="evidence" value="ECO:0007669"/>
    <property type="project" value="InterPro"/>
</dbReference>
<organism evidence="9 12">
    <name type="scientific">Scandinavium lactucae</name>
    <dbReference type="NCBI Taxonomy" id="3095028"/>
    <lineage>
        <taxon>Bacteria</taxon>
        <taxon>Pseudomonadati</taxon>
        <taxon>Pseudomonadota</taxon>
        <taxon>Gammaproteobacteria</taxon>
        <taxon>Enterobacterales</taxon>
        <taxon>Enterobacteriaceae</taxon>
        <taxon>Scandinavium</taxon>
    </lineage>
</organism>
<evidence type="ECO:0000256" key="3">
    <source>
        <dbReference type="ARBA" id="ARBA00014754"/>
    </source>
</evidence>
<comment type="subcellular location">
    <subcellularLocation>
        <location evidence="1">Periplasm</location>
    </subcellularLocation>
</comment>
<dbReference type="Proteomes" id="UP001282336">
    <property type="component" value="Unassembled WGS sequence"/>
</dbReference>
<protein>
    <recommendedName>
        <fullName evidence="3">Flagella basal body P-ring formation protein FlgA</fullName>
    </recommendedName>
</protein>
<evidence type="ECO:0000256" key="7">
    <source>
        <dbReference type="SAM" id="SignalP"/>
    </source>
</evidence>
<dbReference type="InterPro" id="IPR039246">
    <property type="entry name" value="Flagellar_FlgA"/>
</dbReference>
<evidence type="ECO:0000259" key="8">
    <source>
        <dbReference type="SMART" id="SM00858"/>
    </source>
</evidence>
<comment type="similarity">
    <text evidence="2">Belongs to the FlgA family.</text>
</comment>
<comment type="caution">
    <text evidence="9">The sequence shown here is derived from an EMBL/GenBank/DDBJ whole genome shotgun (WGS) entry which is preliminary data.</text>
</comment>
<evidence type="ECO:0000256" key="2">
    <source>
        <dbReference type="ARBA" id="ARBA00010474"/>
    </source>
</evidence>
<dbReference type="CDD" id="cd11614">
    <property type="entry name" value="SAF_CpaB_FlgA_like"/>
    <property type="match status" value="1"/>
</dbReference>
<dbReference type="EMBL" id="JAWXRD010000029">
    <property type="protein sequence ID" value="MDX6040638.1"/>
    <property type="molecule type" value="Genomic_DNA"/>
</dbReference>
<keyword evidence="9" id="KW-0966">Cell projection</keyword>
<keyword evidence="9" id="KW-0969">Cilium</keyword>
<dbReference type="PANTHER" id="PTHR36307">
    <property type="entry name" value="FLAGELLA BASAL BODY P-RING FORMATION PROTEIN FLGA"/>
    <property type="match status" value="1"/>
</dbReference>
<sequence>MNLIVFSTSTAISRKFLFRWSVLITLFCSLALPVAAQPPASTARKQVYARVQQQAADAIRQEAQRNRWEDYQAKLNLFIPSEISQYAPCPEPLSVSMPGGERLDLRRLRFDVRCEAGSGWEVAVTVKPDIYLQVLMAKETLERGHVLSAADLTRRKFNITNLRSGYITRPDEVVGLTLKRRIRELQPISQSQLDTPVMVERGQRVLMIAIQDGVEARTMGVASKKGRKGEMIKVKNESSEREVSATVVDMGVVRTGFSTGQ</sequence>
<dbReference type="Proteomes" id="UP001275664">
    <property type="component" value="Unassembled WGS sequence"/>
</dbReference>
<evidence type="ECO:0000256" key="4">
    <source>
        <dbReference type="ARBA" id="ARBA00022729"/>
    </source>
</evidence>